<comment type="caution">
    <text evidence="1">The sequence shown here is derived from an EMBL/GenBank/DDBJ whole genome shotgun (WGS) entry which is preliminary data.</text>
</comment>
<accession>A0A7V3YIA1</accession>
<gene>
    <name evidence="1" type="ORF">ENV30_09355</name>
</gene>
<dbReference type="EMBL" id="DTFV01000132">
    <property type="protein sequence ID" value="HGI31491.1"/>
    <property type="molecule type" value="Genomic_DNA"/>
</dbReference>
<sequence>MPSGQSLVFRNEDIQAIVLEIPEGHKHLRTTIVLQDGTTLTFQEATVANLVRAYITVTTHPTKPRMVLTGVRLPFRKEGYAEWQLLEEDEIIPSETGTVQKSPDG</sequence>
<protein>
    <submittedName>
        <fullName evidence="1">Uncharacterized protein</fullName>
    </submittedName>
</protein>
<organism evidence="1">
    <name type="scientific">Candidatus Caldatribacterium californiense</name>
    <dbReference type="NCBI Taxonomy" id="1454726"/>
    <lineage>
        <taxon>Bacteria</taxon>
        <taxon>Pseudomonadati</taxon>
        <taxon>Atribacterota</taxon>
        <taxon>Atribacteria</taxon>
        <taxon>Atribacterales</taxon>
        <taxon>Candidatus Caldatribacteriaceae</taxon>
        <taxon>Candidatus Caldatribacterium</taxon>
    </lineage>
</organism>
<proteinExistence type="predicted"/>
<reference evidence="1" key="1">
    <citation type="journal article" date="2020" name="mSystems">
        <title>Genome- and Community-Level Interaction Insights into Carbon Utilization and Element Cycling Functions of Hydrothermarchaeota in Hydrothermal Sediment.</title>
        <authorList>
            <person name="Zhou Z."/>
            <person name="Liu Y."/>
            <person name="Xu W."/>
            <person name="Pan J."/>
            <person name="Luo Z.H."/>
            <person name="Li M."/>
        </authorList>
    </citation>
    <scope>NUCLEOTIDE SEQUENCE [LARGE SCALE GENOMIC DNA]</scope>
    <source>
        <strain evidence="1">SpSt-747</strain>
    </source>
</reference>
<name>A0A7V3YIA1_9BACT</name>
<evidence type="ECO:0000313" key="1">
    <source>
        <dbReference type="EMBL" id="HGI31491.1"/>
    </source>
</evidence>
<dbReference type="AlphaFoldDB" id="A0A7V3YIA1"/>